<reference evidence="2 3" key="1">
    <citation type="submission" date="2014-04" db="EMBL/GenBank/DDBJ databases">
        <title>Genome evolution of avian class.</title>
        <authorList>
            <person name="Zhang G."/>
            <person name="Li C."/>
        </authorList>
    </citation>
    <scope>NUCLEOTIDE SEQUENCE [LARGE SCALE GENOMIC DNA]</scope>
    <source>
        <strain evidence="2">BGI_Z169</strain>
    </source>
</reference>
<evidence type="ECO:0000313" key="2">
    <source>
        <dbReference type="EMBL" id="KFP22699.1"/>
    </source>
</evidence>
<feature type="non-terminal residue" evidence="2">
    <location>
        <position position="1"/>
    </location>
</feature>
<feature type="compositionally biased region" description="Polar residues" evidence="1">
    <location>
        <begin position="72"/>
        <end position="83"/>
    </location>
</feature>
<dbReference type="AlphaFoldDB" id="A0A091JNX8"/>
<proteinExistence type="predicted"/>
<accession>A0A091JNX8</accession>
<feature type="non-terminal residue" evidence="2">
    <location>
        <position position="159"/>
    </location>
</feature>
<protein>
    <submittedName>
        <fullName evidence="2">Uncharacterized protein</fullName>
    </submittedName>
</protein>
<organism evidence="2 3">
    <name type="scientific">Egretta garzetta</name>
    <name type="common">Little egret</name>
    <dbReference type="NCBI Taxonomy" id="188379"/>
    <lineage>
        <taxon>Eukaryota</taxon>
        <taxon>Metazoa</taxon>
        <taxon>Chordata</taxon>
        <taxon>Craniata</taxon>
        <taxon>Vertebrata</taxon>
        <taxon>Euteleostomi</taxon>
        <taxon>Archelosauria</taxon>
        <taxon>Archosauria</taxon>
        <taxon>Dinosauria</taxon>
        <taxon>Saurischia</taxon>
        <taxon>Theropoda</taxon>
        <taxon>Coelurosauria</taxon>
        <taxon>Aves</taxon>
        <taxon>Neognathae</taxon>
        <taxon>Neoaves</taxon>
        <taxon>Aequornithes</taxon>
        <taxon>Pelecaniformes</taxon>
        <taxon>Ardeidae</taxon>
        <taxon>Egretta</taxon>
    </lineage>
</organism>
<feature type="compositionally biased region" description="Polar residues" evidence="1">
    <location>
        <begin position="144"/>
        <end position="159"/>
    </location>
</feature>
<dbReference type="EMBL" id="KK502331">
    <property type="protein sequence ID" value="KFP22699.1"/>
    <property type="molecule type" value="Genomic_DNA"/>
</dbReference>
<keyword evidence="3" id="KW-1185">Reference proteome</keyword>
<dbReference type="Proteomes" id="UP000053119">
    <property type="component" value="Unassembled WGS sequence"/>
</dbReference>
<dbReference type="STRING" id="188379.A0A091JNX8"/>
<feature type="compositionally biased region" description="Basic and acidic residues" evidence="1">
    <location>
        <begin position="124"/>
        <end position="134"/>
    </location>
</feature>
<name>A0A091JNX8_EGRGA</name>
<gene>
    <name evidence="2" type="ORF">Z169_01873</name>
</gene>
<sequence>VKEEEIQTKEQELQQLGTVKTATLTESAEIHATVEKTKDMLLTSEILKDGQSQSSLTIVTSPEDVSRESVRIQKSTVELSTSEDSTKERLDIHPPKLREKEVGQIMEIPDQHTGQQTCRENEEEQHHLPVEDGKIQTWEDDSCQEGTSCDGPQSQNSVA</sequence>
<feature type="region of interest" description="Disordered" evidence="1">
    <location>
        <begin position="51"/>
        <end position="159"/>
    </location>
</feature>
<evidence type="ECO:0000256" key="1">
    <source>
        <dbReference type="SAM" id="MobiDB-lite"/>
    </source>
</evidence>
<feature type="compositionally biased region" description="Basic and acidic residues" evidence="1">
    <location>
        <begin position="84"/>
        <end position="102"/>
    </location>
</feature>
<feature type="compositionally biased region" description="Polar residues" evidence="1">
    <location>
        <begin position="51"/>
        <end position="60"/>
    </location>
</feature>
<evidence type="ECO:0000313" key="3">
    <source>
        <dbReference type="Proteomes" id="UP000053119"/>
    </source>
</evidence>